<feature type="compositionally biased region" description="Basic and acidic residues" evidence="1">
    <location>
        <begin position="16"/>
        <end position="27"/>
    </location>
</feature>
<gene>
    <name evidence="2" type="ORF">AVDCRST_MAG26-127</name>
</gene>
<name>A0A6J4H0F1_9CHLR</name>
<sequence>VDAGHGHPARKAPRSGRLDEAAGHDHGQSAGQSTGRDRTAQNARARQLDPKQRHGATGRTRANRLQGRYRVHQDTAAGAARARARAGIRKGGV</sequence>
<accession>A0A6J4H0F1</accession>
<reference evidence="2" key="1">
    <citation type="submission" date="2020-02" db="EMBL/GenBank/DDBJ databases">
        <authorList>
            <person name="Meier V. D."/>
        </authorList>
    </citation>
    <scope>NUCLEOTIDE SEQUENCE</scope>
    <source>
        <strain evidence="2">AVDCRST_MAG26</strain>
    </source>
</reference>
<feature type="compositionally biased region" description="Basic residues" evidence="1">
    <location>
        <begin position="82"/>
        <end position="93"/>
    </location>
</feature>
<organism evidence="2">
    <name type="scientific">uncultured Chloroflexia bacterium</name>
    <dbReference type="NCBI Taxonomy" id="1672391"/>
    <lineage>
        <taxon>Bacteria</taxon>
        <taxon>Bacillati</taxon>
        <taxon>Chloroflexota</taxon>
        <taxon>Chloroflexia</taxon>
        <taxon>environmental samples</taxon>
    </lineage>
</organism>
<feature type="non-terminal residue" evidence="2">
    <location>
        <position position="1"/>
    </location>
</feature>
<evidence type="ECO:0000256" key="1">
    <source>
        <dbReference type="SAM" id="MobiDB-lite"/>
    </source>
</evidence>
<feature type="compositionally biased region" description="Polar residues" evidence="1">
    <location>
        <begin position="29"/>
        <end position="44"/>
    </location>
</feature>
<proteinExistence type="predicted"/>
<protein>
    <submittedName>
        <fullName evidence="2">Uncharacterized protein</fullName>
    </submittedName>
</protein>
<dbReference type="EMBL" id="CADCTK010000033">
    <property type="protein sequence ID" value="CAA9211688.1"/>
    <property type="molecule type" value="Genomic_DNA"/>
</dbReference>
<dbReference type="AlphaFoldDB" id="A0A6J4H0F1"/>
<feature type="region of interest" description="Disordered" evidence="1">
    <location>
        <begin position="1"/>
        <end position="93"/>
    </location>
</feature>
<feature type="non-terminal residue" evidence="2">
    <location>
        <position position="93"/>
    </location>
</feature>
<evidence type="ECO:0000313" key="2">
    <source>
        <dbReference type="EMBL" id="CAA9211688.1"/>
    </source>
</evidence>